<protein>
    <submittedName>
        <fullName evidence="2">Uncharacterized protein</fullName>
    </submittedName>
</protein>
<evidence type="ECO:0000313" key="3">
    <source>
        <dbReference type="Proteomes" id="UP000177885"/>
    </source>
</evidence>
<proteinExistence type="predicted"/>
<reference evidence="2 3" key="1">
    <citation type="journal article" date="2016" name="Nat. Commun.">
        <title>Thousands of microbial genomes shed light on interconnected biogeochemical processes in an aquifer system.</title>
        <authorList>
            <person name="Anantharaman K."/>
            <person name="Brown C.T."/>
            <person name="Hug L.A."/>
            <person name="Sharon I."/>
            <person name="Castelle C.J."/>
            <person name="Probst A.J."/>
            <person name="Thomas B.C."/>
            <person name="Singh A."/>
            <person name="Wilkins M.J."/>
            <person name="Karaoz U."/>
            <person name="Brodie E.L."/>
            <person name="Williams K.H."/>
            <person name="Hubbard S.S."/>
            <person name="Banfield J.F."/>
        </authorList>
    </citation>
    <scope>NUCLEOTIDE SEQUENCE [LARGE SCALE GENOMIC DNA]</scope>
</reference>
<dbReference type="EMBL" id="MGDT01000007">
    <property type="protein sequence ID" value="OGL66594.1"/>
    <property type="molecule type" value="Genomic_DNA"/>
</dbReference>
<name>A0A1F7TM13_9BACT</name>
<evidence type="ECO:0000313" key="2">
    <source>
        <dbReference type="EMBL" id="OGL66594.1"/>
    </source>
</evidence>
<keyword evidence="1" id="KW-0812">Transmembrane</keyword>
<sequence>MPKDRFSLYLWIAAATSVAAGLATNYGTLMAVVAVWTVPAIPTVILMVQDARRAQEVTYPSCVKVTLTEPVPVEAPVAKKTVTAPAIIRSVPMGEPATPVNELDMFPLDREIPPEHALNA</sequence>
<keyword evidence="1" id="KW-0472">Membrane</keyword>
<organism evidence="2 3">
    <name type="scientific">Candidatus Uhrbacteria bacterium RIFCSPHIGHO2_01_FULL_63_20</name>
    <dbReference type="NCBI Taxonomy" id="1802385"/>
    <lineage>
        <taxon>Bacteria</taxon>
        <taxon>Candidatus Uhriibacteriota</taxon>
    </lineage>
</organism>
<dbReference type="Proteomes" id="UP000177885">
    <property type="component" value="Unassembled WGS sequence"/>
</dbReference>
<accession>A0A1F7TM13</accession>
<feature type="transmembrane region" description="Helical" evidence="1">
    <location>
        <begin position="29"/>
        <end position="48"/>
    </location>
</feature>
<evidence type="ECO:0000256" key="1">
    <source>
        <dbReference type="SAM" id="Phobius"/>
    </source>
</evidence>
<comment type="caution">
    <text evidence="2">The sequence shown here is derived from an EMBL/GenBank/DDBJ whole genome shotgun (WGS) entry which is preliminary data.</text>
</comment>
<keyword evidence="1" id="KW-1133">Transmembrane helix</keyword>
<gene>
    <name evidence="2" type="ORF">A2856_02845</name>
</gene>
<dbReference type="AlphaFoldDB" id="A0A1F7TM13"/>